<sequence>MTDDDRQETRLEAAFEAARAARPEPSAELMARVLADAEAAQAGFAPAPAPRPRSGYLRQFFETLGGWPAMAGLTAAGVAGIWLGVSPDVGLSDALASYLGAGDTASYTVDVMPGAELGLAWDEGAL</sequence>
<evidence type="ECO:0008006" key="3">
    <source>
        <dbReference type="Google" id="ProtNLM"/>
    </source>
</evidence>
<organism evidence="1 2">
    <name type="scientific">Roseovarius bejariae</name>
    <dbReference type="NCBI Taxonomy" id="2576383"/>
    <lineage>
        <taxon>Bacteria</taxon>
        <taxon>Pseudomonadati</taxon>
        <taxon>Pseudomonadota</taxon>
        <taxon>Alphaproteobacteria</taxon>
        <taxon>Rhodobacterales</taxon>
        <taxon>Roseobacteraceae</taxon>
        <taxon>Roseovarius</taxon>
    </lineage>
</organism>
<comment type="caution">
    <text evidence="1">The sequence shown here is derived from an EMBL/GenBank/DDBJ whole genome shotgun (WGS) entry which is preliminary data.</text>
</comment>
<dbReference type="EMBL" id="SZWE01000001">
    <property type="protein sequence ID" value="MRU14609.1"/>
    <property type="molecule type" value="Genomic_DNA"/>
</dbReference>
<evidence type="ECO:0000313" key="2">
    <source>
        <dbReference type="Proteomes" id="UP000564704"/>
    </source>
</evidence>
<name>A0A844CRI9_9RHOB</name>
<protein>
    <recommendedName>
        <fullName evidence="3">Dihydroorotate dehydrogenase</fullName>
    </recommendedName>
</protein>
<dbReference type="OrthoDB" id="7863719at2"/>
<reference evidence="1 2" key="1">
    <citation type="submission" date="2019-05" db="EMBL/GenBank/DDBJ databases">
        <title>Roseovarius bejariae sp. nov., a moderately halophylic bacterium isolated from a saline soil in Rambla Salada (Murcia).</title>
        <authorList>
            <person name="Castro D.J."/>
            <person name="Gomez-Altuve A."/>
            <person name="Reina J.C."/>
            <person name="Rodriguez M."/>
            <person name="Sampedro I."/>
            <person name="Llamas I."/>
            <person name="Martinez-Checa F."/>
        </authorList>
    </citation>
    <scope>NUCLEOTIDE SEQUENCE [LARGE SCALE GENOMIC DNA]</scope>
    <source>
        <strain evidence="1 2">A21</strain>
    </source>
</reference>
<accession>A0A844CRI9</accession>
<keyword evidence="2" id="KW-1185">Reference proteome</keyword>
<dbReference type="Proteomes" id="UP000564704">
    <property type="component" value="Unassembled WGS sequence"/>
</dbReference>
<proteinExistence type="predicted"/>
<dbReference type="AlphaFoldDB" id="A0A844CRI9"/>
<gene>
    <name evidence="1" type="ORF">FDP25_04100</name>
</gene>
<evidence type="ECO:0000313" key="1">
    <source>
        <dbReference type="EMBL" id="MRU14609.1"/>
    </source>
</evidence>